<dbReference type="InterPro" id="IPR000387">
    <property type="entry name" value="Tyr_Pase_dom"/>
</dbReference>
<evidence type="ECO:0000313" key="2">
    <source>
        <dbReference type="EMBL" id="QVL31223.1"/>
    </source>
</evidence>
<organism evidence="2 3">
    <name type="scientific">Telmatocola sphagniphila</name>
    <dbReference type="NCBI Taxonomy" id="1123043"/>
    <lineage>
        <taxon>Bacteria</taxon>
        <taxon>Pseudomonadati</taxon>
        <taxon>Planctomycetota</taxon>
        <taxon>Planctomycetia</taxon>
        <taxon>Gemmatales</taxon>
        <taxon>Gemmataceae</taxon>
    </lineage>
</organism>
<dbReference type="Proteomes" id="UP000676194">
    <property type="component" value="Chromosome"/>
</dbReference>
<protein>
    <submittedName>
        <fullName evidence="2">Dual specificity protein phosphatase family protein</fullName>
    </submittedName>
</protein>
<accession>A0A8E6EX38</accession>
<dbReference type="PROSITE" id="PS00383">
    <property type="entry name" value="TYR_PHOSPHATASE_1"/>
    <property type="match status" value="1"/>
</dbReference>
<proteinExistence type="predicted"/>
<gene>
    <name evidence="2" type="ORF">KIH39_20590</name>
</gene>
<sequence length="116" mass="13144">MELTSERLICESFGIGFFACPIPDRGLPESMDFVTELLEKLTILSANDSRIAFHCRQGIGRSSMLLAAYLVLQGVSSTKAFTWLTEARGRSVPDTQEQREWVEYFEATTRNRSKMT</sequence>
<evidence type="ECO:0000259" key="1">
    <source>
        <dbReference type="PROSITE" id="PS50056"/>
    </source>
</evidence>
<dbReference type="EMBL" id="CP074694">
    <property type="protein sequence ID" value="QVL31223.1"/>
    <property type="molecule type" value="Genomic_DNA"/>
</dbReference>
<feature type="domain" description="Tyrosine specific protein phosphatases" evidence="1">
    <location>
        <begin position="28"/>
        <end position="99"/>
    </location>
</feature>
<dbReference type="Pfam" id="PF22785">
    <property type="entry name" value="Tc-R-P"/>
    <property type="match status" value="1"/>
</dbReference>
<dbReference type="SUPFAM" id="SSF52799">
    <property type="entry name" value="(Phosphotyrosine protein) phosphatases II"/>
    <property type="match status" value="1"/>
</dbReference>
<dbReference type="PROSITE" id="PS50056">
    <property type="entry name" value="TYR_PHOSPHATASE_2"/>
    <property type="match status" value="1"/>
</dbReference>
<evidence type="ECO:0000313" key="3">
    <source>
        <dbReference type="Proteomes" id="UP000676194"/>
    </source>
</evidence>
<reference evidence="2" key="1">
    <citation type="submission" date="2021-05" db="EMBL/GenBank/DDBJ databases">
        <title>Complete genome sequence of the cellulolytic planctomycete Telmatocola sphagniphila SP2T and characterization of the first cellulase from planctomycetes.</title>
        <authorList>
            <person name="Rakitin A.L."/>
            <person name="Beletsky A.V."/>
            <person name="Naumoff D.G."/>
            <person name="Kulichevskaya I.S."/>
            <person name="Mardanov A.V."/>
            <person name="Ravin N.V."/>
            <person name="Dedysh S.N."/>
        </authorList>
    </citation>
    <scope>NUCLEOTIDE SEQUENCE</scope>
    <source>
        <strain evidence="2">SP2T</strain>
    </source>
</reference>
<dbReference type="InterPro" id="IPR029021">
    <property type="entry name" value="Prot-tyrosine_phosphatase-like"/>
</dbReference>
<dbReference type="InterPro" id="IPR016130">
    <property type="entry name" value="Tyr_Pase_AS"/>
</dbReference>
<keyword evidence="3" id="KW-1185">Reference proteome</keyword>
<name>A0A8E6EX38_9BACT</name>
<dbReference type="Gene3D" id="3.90.190.10">
    <property type="entry name" value="Protein tyrosine phosphatase superfamily"/>
    <property type="match status" value="1"/>
</dbReference>
<dbReference type="KEGG" id="tsph:KIH39_20590"/>
<dbReference type="AlphaFoldDB" id="A0A8E6EX38"/>